<proteinExistence type="predicted"/>
<gene>
    <name evidence="1" type="ORF">NEOCIP111885_01200</name>
</gene>
<reference evidence="1" key="1">
    <citation type="submission" date="2021-10" db="EMBL/GenBank/DDBJ databases">
        <authorList>
            <person name="Criscuolo A."/>
        </authorList>
    </citation>
    <scope>NUCLEOTIDE SEQUENCE</scope>
    <source>
        <strain evidence="1">CIP111885</strain>
    </source>
</reference>
<comment type="caution">
    <text evidence="1">The sequence shown here is derived from an EMBL/GenBank/DDBJ whole genome shotgun (WGS) entry which is preliminary data.</text>
</comment>
<dbReference type="AlphaFoldDB" id="A0A9C7G7P1"/>
<evidence type="ECO:0000313" key="1">
    <source>
        <dbReference type="EMBL" id="CAG9607509.1"/>
    </source>
</evidence>
<accession>A0A9C7G7P1</accession>
<sequence length="143" mass="16301">MFLTYNDLANIFPDSKGIKDDFQFYTVSTEATLSQLKGLFIPMFNDSGELKDAINNGAIGAIWDVKVEIPSYIPSQFPIFFAPDLNKALEFILKSYADKLNGDKNEIMNMTKFLFKEERLLNETFSSYDKLVLKFVSPTERGV</sequence>
<dbReference type="EMBL" id="CAKJTG010000005">
    <property type="protein sequence ID" value="CAG9607509.1"/>
    <property type="molecule type" value="Genomic_DNA"/>
</dbReference>
<dbReference type="RefSeq" id="WP_230495765.1">
    <property type="nucleotide sequence ID" value="NZ_CAKJTG010000005.1"/>
</dbReference>
<evidence type="ECO:0000313" key="2">
    <source>
        <dbReference type="Proteomes" id="UP000789845"/>
    </source>
</evidence>
<organism evidence="1 2">
    <name type="scientific">Pseudoneobacillus rhizosphaerae</name>
    <dbReference type="NCBI Taxonomy" id="2880968"/>
    <lineage>
        <taxon>Bacteria</taxon>
        <taxon>Bacillati</taxon>
        <taxon>Bacillota</taxon>
        <taxon>Bacilli</taxon>
        <taxon>Bacillales</taxon>
        <taxon>Bacillaceae</taxon>
        <taxon>Pseudoneobacillus</taxon>
    </lineage>
</organism>
<keyword evidence="2" id="KW-1185">Reference proteome</keyword>
<protein>
    <submittedName>
        <fullName evidence="1">Uncharacterized protein</fullName>
    </submittedName>
</protein>
<name>A0A9C7G7P1_9BACI</name>
<dbReference type="Proteomes" id="UP000789845">
    <property type="component" value="Unassembled WGS sequence"/>
</dbReference>